<comment type="similarity">
    <text evidence="9">Belongs to the SecD/SecF family. SecF subfamily.</text>
</comment>
<keyword evidence="5 9" id="KW-0653">Protein transport</keyword>
<feature type="transmembrane region" description="Helical" evidence="9">
    <location>
        <begin position="279"/>
        <end position="301"/>
    </location>
</feature>
<keyword evidence="3 9" id="KW-1003">Cell membrane</keyword>
<comment type="subcellular location">
    <subcellularLocation>
        <location evidence="1 9">Cell membrane</location>
        <topology evidence="1 9">Multi-pass membrane protein</topology>
    </subcellularLocation>
</comment>
<evidence type="ECO:0000256" key="3">
    <source>
        <dbReference type="ARBA" id="ARBA00022475"/>
    </source>
</evidence>
<organism evidence="12 13">
    <name type="scientific">Serinibacter salmoneus</name>
    <dbReference type="NCBI Taxonomy" id="556530"/>
    <lineage>
        <taxon>Bacteria</taxon>
        <taxon>Bacillati</taxon>
        <taxon>Actinomycetota</taxon>
        <taxon>Actinomycetes</taxon>
        <taxon>Micrococcales</taxon>
        <taxon>Beutenbergiaceae</taxon>
        <taxon>Serinibacter</taxon>
    </lineage>
</organism>
<evidence type="ECO:0000256" key="8">
    <source>
        <dbReference type="ARBA" id="ARBA00023136"/>
    </source>
</evidence>
<keyword evidence="2 9" id="KW-0813">Transport</keyword>
<accession>A0A2A9CYV3</accession>
<feature type="transmembrane region" description="Helical" evidence="9">
    <location>
        <begin position="169"/>
        <end position="187"/>
    </location>
</feature>
<dbReference type="OrthoDB" id="9774769at2"/>
<dbReference type="RefSeq" id="WP_098468705.1">
    <property type="nucleotide sequence ID" value="NZ_PDJD01000001.1"/>
</dbReference>
<dbReference type="InterPro" id="IPR005665">
    <property type="entry name" value="SecF_bac"/>
</dbReference>
<dbReference type="GO" id="GO:0065002">
    <property type="term" value="P:intracellular protein transmembrane transport"/>
    <property type="evidence" value="ECO:0007669"/>
    <property type="project" value="UniProtKB-UniRule"/>
</dbReference>
<dbReference type="GO" id="GO:0043952">
    <property type="term" value="P:protein transport by the Sec complex"/>
    <property type="evidence" value="ECO:0007669"/>
    <property type="project" value="UniProtKB-UniRule"/>
</dbReference>
<feature type="region of interest" description="Disordered" evidence="10">
    <location>
        <begin position="323"/>
        <end position="374"/>
    </location>
</feature>
<keyword evidence="8 9" id="KW-0472">Membrane</keyword>
<keyword evidence="7 9" id="KW-0811">Translocation</keyword>
<feature type="compositionally biased region" description="Low complexity" evidence="10">
    <location>
        <begin position="323"/>
        <end position="332"/>
    </location>
</feature>
<protein>
    <recommendedName>
        <fullName evidence="9">Protein-export membrane protein SecF</fullName>
    </recommendedName>
</protein>
<dbReference type="InterPro" id="IPR022646">
    <property type="entry name" value="SecD/SecF_CS"/>
</dbReference>
<dbReference type="Pfam" id="PF02355">
    <property type="entry name" value="SecD_SecF_C"/>
    <property type="match status" value="1"/>
</dbReference>
<dbReference type="SUPFAM" id="SSF82866">
    <property type="entry name" value="Multidrug efflux transporter AcrB transmembrane domain"/>
    <property type="match status" value="1"/>
</dbReference>
<feature type="transmembrane region" description="Helical" evidence="9">
    <location>
        <begin position="193"/>
        <end position="210"/>
    </location>
</feature>
<dbReference type="InterPro" id="IPR055344">
    <property type="entry name" value="SecD_SecF_C_bact"/>
</dbReference>
<dbReference type="Pfam" id="PF07549">
    <property type="entry name" value="Sec_GG"/>
    <property type="match status" value="1"/>
</dbReference>
<dbReference type="GO" id="GO:0005886">
    <property type="term" value="C:plasma membrane"/>
    <property type="evidence" value="ECO:0007669"/>
    <property type="project" value="UniProtKB-SubCell"/>
</dbReference>
<evidence type="ECO:0000256" key="2">
    <source>
        <dbReference type="ARBA" id="ARBA00022448"/>
    </source>
</evidence>
<dbReference type="Gene3D" id="1.20.1640.10">
    <property type="entry name" value="Multidrug efflux transporter AcrB transmembrane domain"/>
    <property type="match status" value="1"/>
</dbReference>
<dbReference type="PRINTS" id="PR01755">
    <property type="entry name" value="SECFTRNLCASE"/>
</dbReference>
<dbReference type="PANTHER" id="PTHR30081">
    <property type="entry name" value="PROTEIN-EXPORT MEMBRANE PROTEIN SEC"/>
    <property type="match status" value="1"/>
</dbReference>
<dbReference type="Proteomes" id="UP000224915">
    <property type="component" value="Unassembled WGS sequence"/>
</dbReference>
<keyword evidence="13" id="KW-1185">Reference proteome</keyword>
<dbReference type="InterPro" id="IPR048634">
    <property type="entry name" value="SecD_SecF_C"/>
</dbReference>
<comment type="caution">
    <text evidence="12">The sequence shown here is derived from an EMBL/GenBank/DDBJ whole genome shotgun (WGS) entry which is preliminary data.</text>
</comment>
<dbReference type="NCBIfam" id="TIGR00966">
    <property type="entry name" value="transloc_SecF"/>
    <property type="match status" value="1"/>
</dbReference>
<dbReference type="InterPro" id="IPR022645">
    <property type="entry name" value="SecD/SecF_bac"/>
</dbReference>
<feature type="transmembrane region" description="Helical" evidence="9">
    <location>
        <begin position="254"/>
        <end position="273"/>
    </location>
</feature>
<comment type="subunit">
    <text evidence="9">Forms a complex with SecD. Part of the essential Sec protein translocation apparatus which comprises SecA, SecYEG and auxiliary proteins SecDF. Other proteins may also be involved.</text>
</comment>
<gene>
    <name evidence="9" type="primary">secF</name>
    <name evidence="12" type="ORF">ATL40_1182</name>
</gene>
<dbReference type="HAMAP" id="MF_01464_B">
    <property type="entry name" value="SecF_B"/>
    <property type="match status" value="1"/>
</dbReference>
<keyword evidence="4 9" id="KW-0812">Transmembrane</keyword>
<dbReference type="AlphaFoldDB" id="A0A2A9CYV3"/>
<evidence type="ECO:0000313" key="12">
    <source>
        <dbReference type="EMBL" id="PFG19614.1"/>
    </source>
</evidence>
<feature type="transmembrane region" description="Helical" evidence="9">
    <location>
        <begin position="25"/>
        <end position="44"/>
    </location>
</feature>
<feature type="transmembrane region" description="Helical" evidence="9">
    <location>
        <begin position="143"/>
        <end position="162"/>
    </location>
</feature>
<keyword evidence="6 9" id="KW-1133">Transmembrane helix</keyword>
<dbReference type="InterPro" id="IPR022813">
    <property type="entry name" value="SecD/SecF_arch_bac"/>
</dbReference>
<evidence type="ECO:0000256" key="10">
    <source>
        <dbReference type="SAM" id="MobiDB-lite"/>
    </source>
</evidence>
<dbReference type="GO" id="GO:0015450">
    <property type="term" value="F:protein-transporting ATPase activity"/>
    <property type="evidence" value="ECO:0007669"/>
    <property type="project" value="InterPro"/>
</dbReference>
<evidence type="ECO:0000313" key="13">
    <source>
        <dbReference type="Proteomes" id="UP000224915"/>
    </source>
</evidence>
<evidence type="ECO:0000256" key="9">
    <source>
        <dbReference type="HAMAP-Rule" id="MF_01464"/>
    </source>
</evidence>
<comment type="function">
    <text evidence="9">Part of the Sec protein translocase complex. Interacts with the SecYEG preprotein conducting channel. SecDF uses the proton motive force (PMF) to complete protein translocation after the ATP-dependent function of SecA.</text>
</comment>
<dbReference type="GO" id="GO:0006605">
    <property type="term" value="P:protein targeting"/>
    <property type="evidence" value="ECO:0007669"/>
    <property type="project" value="UniProtKB-UniRule"/>
</dbReference>
<reference evidence="12 13" key="1">
    <citation type="submission" date="2017-10" db="EMBL/GenBank/DDBJ databases">
        <title>Sequencing the genomes of 1000 actinobacteria strains.</title>
        <authorList>
            <person name="Klenk H.-P."/>
        </authorList>
    </citation>
    <scope>NUCLEOTIDE SEQUENCE [LARGE SCALE GENOMIC DNA]</scope>
    <source>
        <strain evidence="12 13">DSM 21801</strain>
    </source>
</reference>
<name>A0A2A9CYV3_9MICO</name>
<sequence>MVSRFAQLGNDLYTGRRSYDFVGRLRLWLAIAGILVLLSVGLLLTRGLNAGIEFTGGSSFTISGVTSTDSAPAEEAVAEITTSHVPQVAVLGTDSVRVQTEQLTSQESEELALLLAQAYDVEPSEVTSSFVGPQWGADVTQKAVTALVVFLVLVTLVMTLYFRAWTMAAAAVLALLSDIVVTVGVYALSGFEVSPASVIGFLTILGYSLYDTVVVFDKVRENTEGILDQSRITYGEASNLAVNQTVVRSINTSVVGLLPIGSILFVGVYLLGAGTLRDIALALFIGLIVSTASSIFLAAPIEVALRGRQQRFHDHTARVLQSRRAASAGSAGSEEDPQEFRVTVSDVQDEDARVVGTVPGGHRGQAAQPRRKGR</sequence>
<evidence type="ECO:0000256" key="1">
    <source>
        <dbReference type="ARBA" id="ARBA00004651"/>
    </source>
</evidence>
<dbReference type="EMBL" id="PDJD01000001">
    <property type="protein sequence ID" value="PFG19614.1"/>
    <property type="molecule type" value="Genomic_DNA"/>
</dbReference>
<proteinExistence type="inferred from homology"/>
<dbReference type="NCBIfam" id="TIGR00916">
    <property type="entry name" value="2A0604s01"/>
    <property type="match status" value="1"/>
</dbReference>
<dbReference type="PANTHER" id="PTHR30081:SF8">
    <property type="entry name" value="PROTEIN TRANSLOCASE SUBUNIT SECF"/>
    <property type="match status" value="1"/>
</dbReference>
<feature type="domain" description="Protein export membrane protein SecD/SecF C-terminal" evidence="11">
    <location>
        <begin position="120"/>
        <end position="306"/>
    </location>
</feature>
<evidence type="ECO:0000256" key="7">
    <source>
        <dbReference type="ARBA" id="ARBA00023010"/>
    </source>
</evidence>
<evidence type="ECO:0000256" key="4">
    <source>
        <dbReference type="ARBA" id="ARBA00022692"/>
    </source>
</evidence>
<evidence type="ECO:0000256" key="6">
    <source>
        <dbReference type="ARBA" id="ARBA00022989"/>
    </source>
</evidence>
<evidence type="ECO:0000256" key="5">
    <source>
        <dbReference type="ARBA" id="ARBA00022927"/>
    </source>
</evidence>
<evidence type="ECO:0000259" key="11">
    <source>
        <dbReference type="Pfam" id="PF02355"/>
    </source>
</evidence>